<accession>A0ABV7SW30</accession>
<dbReference type="Pfam" id="PF05954">
    <property type="entry name" value="Phage_GPD"/>
    <property type="match status" value="1"/>
</dbReference>
<reference evidence="2" key="1">
    <citation type="journal article" date="2019" name="Int. J. Syst. Evol. Microbiol.">
        <title>The Global Catalogue of Microorganisms (GCM) 10K type strain sequencing project: providing services to taxonomists for standard genome sequencing and annotation.</title>
        <authorList>
            <consortium name="The Broad Institute Genomics Platform"/>
            <consortium name="The Broad Institute Genome Sequencing Center for Infectious Disease"/>
            <person name="Wu L."/>
            <person name="Ma J."/>
        </authorList>
    </citation>
    <scope>NUCLEOTIDE SEQUENCE [LARGE SCALE GENOMIC DNA]</scope>
    <source>
        <strain evidence="2">KCTC 42739</strain>
    </source>
</reference>
<dbReference type="EMBL" id="JBHRXP010000007">
    <property type="protein sequence ID" value="MFC3581101.1"/>
    <property type="molecule type" value="Genomic_DNA"/>
</dbReference>
<proteinExistence type="predicted"/>
<protein>
    <submittedName>
        <fullName evidence="1">Contractile injection system protein, VgrG/Pvc8 family</fullName>
    </submittedName>
</protein>
<evidence type="ECO:0000313" key="1">
    <source>
        <dbReference type="EMBL" id="MFC3581101.1"/>
    </source>
</evidence>
<name>A0ABV7SW30_9SPHN</name>
<dbReference type="SUPFAM" id="SSF69279">
    <property type="entry name" value="Phage tail proteins"/>
    <property type="match status" value="1"/>
</dbReference>
<sequence length="333" mass="36084">MTIANIPDFRVTLDGRDLTGTIRPRLISLGITEKRGDEADQLDIVLNDSDGRLELPPAGAVLTVQLGWKQGSDVRPGLVEKGSFKVDEVEHSGPPDIVTIRARSADFTSDLRVRRETTHHDRTLGTIVGEIAGRNGLQPRCAPRLAGVVLKMTAQSRESDMAFLRRLGREHDAVATIKRGALIFAPIGAGVTTKGAALPSLRILRRDGDRHSFRIEKRDNVEGVQADWHDRGEAKRKTVTVGKANSARKLSRTYATEEDARRAAASAKGRAARQPVSLSLSLALGRPDIYPEQKATVAGFKAPIDAVAWLVGEVTHSLGSQGYVTALKLETSN</sequence>
<dbReference type="Proteomes" id="UP001595713">
    <property type="component" value="Unassembled WGS sequence"/>
</dbReference>
<dbReference type="RefSeq" id="WP_261293029.1">
    <property type="nucleotide sequence ID" value="NZ_JANQBK010000001.1"/>
</dbReference>
<dbReference type="PANTHER" id="PTHR35862">
    <property type="entry name" value="FELS-2 PROPHAGE PROTEIN"/>
    <property type="match status" value="1"/>
</dbReference>
<keyword evidence="2" id="KW-1185">Reference proteome</keyword>
<gene>
    <name evidence="1" type="ORF">ACFONA_13095</name>
</gene>
<dbReference type="InterPro" id="IPR052726">
    <property type="entry name" value="Phage_Baseplate_Hub"/>
</dbReference>
<comment type="caution">
    <text evidence="1">The sequence shown here is derived from an EMBL/GenBank/DDBJ whole genome shotgun (WGS) entry which is preliminary data.</text>
</comment>
<evidence type="ECO:0000313" key="2">
    <source>
        <dbReference type="Proteomes" id="UP001595713"/>
    </source>
</evidence>
<dbReference type="PANTHER" id="PTHR35862:SF1">
    <property type="entry name" value="FELS-2 PROPHAGE PROTEIN"/>
    <property type="match status" value="1"/>
</dbReference>
<organism evidence="1 2">
    <name type="scientific">Sphingomonas hylomeconis</name>
    <dbReference type="NCBI Taxonomy" id="1395958"/>
    <lineage>
        <taxon>Bacteria</taxon>
        <taxon>Pseudomonadati</taxon>
        <taxon>Pseudomonadota</taxon>
        <taxon>Alphaproteobacteria</taxon>
        <taxon>Sphingomonadales</taxon>
        <taxon>Sphingomonadaceae</taxon>
        <taxon>Sphingomonas</taxon>
    </lineage>
</organism>